<organism evidence="2 3">
    <name type="scientific">Gymnopus androsaceus JB14</name>
    <dbReference type="NCBI Taxonomy" id="1447944"/>
    <lineage>
        <taxon>Eukaryota</taxon>
        <taxon>Fungi</taxon>
        <taxon>Dikarya</taxon>
        <taxon>Basidiomycota</taxon>
        <taxon>Agaricomycotina</taxon>
        <taxon>Agaricomycetes</taxon>
        <taxon>Agaricomycetidae</taxon>
        <taxon>Agaricales</taxon>
        <taxon>Marasmiineae</taxon>
        <taxon>Omphalotaceae</taxon>
        <taxon>Gymnopus</taxon>
    </lineage>
</organism>
<sequence>MSDPCTPQLLYEMLIVPAAIIVPLLGHINQIELLLYATVSVVLDLVVRCTFPPRIIQVSTFNYVPVDTEPGLGGTGGRAVSELFSLLSALEYIFLVAGLLGDVILIHRCYRLWNSRIYVIIIPLLGTVAPLVDLVREISEQQEFKASGFIEAPVNSAIDSVFNLYTLTTFIQNLILTGMIAGRMWWLNYKTEKILGGQSSQKMSPNLLGPILESGSLTTVFLLIWVVLNYGPVTLGTQWRDVIGPCTLTQVMGIASTLIAVRIGLGVDALSSTQPHHPLAEDAENQHASDLAIDDHDEISEQNEDIRPREPEVQPFQLKYDQPIEDLPSMTYHTPATGSDIQKLVQPGQRKYVTGKQNQNSLLQAGFGRGLRMGK</sequence>
<accession>A0A6A4GNR0</accession>
<keyword evidence="3" id="KW-1185">Reference proteome</keyword>
<dbReference type="EMBL" id="ML769840">
    <property type="protein sequence ID" value="KAE9386897.1"/>
    <property type="molecule type" value="Genomic_DNA"/>
</dbReference>
<feature type="transmembrane region" description="Helical" evidence="1">
    <location>
        <begin position="242"/>
        <end position="265"/>
    </location>
</feature>
<feature type="transmembrane region" description="Helical" evidence="1">
    <location>
        <begin position="9"/>
        <end position="28"/>
    </location>
</feature>
<feature type="transmembrane region" description="Helical" evidence="1">
    <location>
        <begin position="207"/>
        <end position="230"/>
    </location>
</feature>
<keyword evidence="1" id="KW-0812">Transmembrane</keyword>
<feature type="transmembrane region" description="Helical" evidence="1">
    <location>
        <begin position="83"/>
        <end position="105"/>
    </location>
</feature>
<evidence type="ECO:0000313" key="2">
    <source>
        <dbReference type="EMBL" id="KAE9386897.1"/>
    </source>
</evidence>
<keyword evidence="1" id="KW-1133">Transmembrane helix</keyword>
<proteinExistence type="predicted"/>
<feature type="transmembrane region" description="Helical" evidence="1">
    <location>
        <begin position="117"/>
        <end position="135"/>
    </location>
</feature>
<name>A0A6A4GNR0_9AGAR</name>
<gene>
    <name evidence="2" type="ORF">BT96DRAFT_1026043</name>
</gene>
<protein>
    <submittedName>
        <fullName evidence="2">Uncharacterized protein</fullName>
    </submittedName>
</protein>
<dbReference type="AlphaFoldDB" id="A0A6A4GNR0"/>
<reference evidence="2" key="1">
    <citation type="journal article" date="2019" name="Environ. Microbiol.">
        <title>Fungal ecological strategies reflected in gene transcription - a case study of two litter decomposers.</title>
        <authorList>
            <person name="Barbi F."/>
            <person name="Kohler A."/>
            <person name="Barry K."/>
            <person name="Baskaran P."/>
            <person name="Daum C."/>
            <person name="Fauchery L."/>
            <person name="Ihrmark K."/>
            <person name="Kuo A."/>
            <person name="LaButti K."/>
            <person name="Lipzen A."/>
            <person name="Morin E."/>
            <person name="Grigoriev I.V."/>
            <person name="Henrissat B."/>
            <person name="Lindahl B."/>
            <person name="Martin F."/>
        </authorList>
    </citation>
    <scope>NUCLEOTIDE SEQUENCE</scope>
    <source>
        <strain evidence="2">JB14</strain>
    </source>
</reference>
<dbReference type="OrthoDB" id="3226582at2759"/>
<evidence type="ECO:0000313" key="3">
    <source>
        <dbReference type="Proteomes" id="UP000799118"/>
    </source>
</evidence>
<dbReference type="Proteomes" id="UP000799118">
    <property type="component" value="Unassembled WGS sequence"/>
</dbReference>
<evidence type="ECO:0000256" key="1">
    <source>
        <dbReference type="SAM" id="Phobius"/>
    </source>
</evidence>
<keyword evidence="1" id="KW-0472">Membrane</keyword>
<feature type="transmembrane region" description="Helical" evidence="1">
    <location>
        <begin position="164"/>
        <end position="186"/>
    </location>
</feature>